<feature type="signal peptide" evidence="2">
    <location>
        <begin position="1"/>
        <end position="20"/>
    </location>
</feature>
<feature type="chain" id="PRO_5025438028" evidence="2">
    <location>
        <begin position="21"/>
        <end position="103"/>
    </location>
</feature>
<comment type="caution">
    <text evidence="3">The sequence shown here is derived from an EMBL/GenBank/DDBJ whole genome shotgun (WGS) entry which is preliminary data.</text>
</comment>
<protein>
    <submittedName>
        <fullName evidence="3">Uncharacterized protein</fullName>
    </submittedName>
</protein>
<keyword evidence="2" id="KW-0732">Signal</keyword>
<proteinExistence type="predicted"/>
<dbReference type="EMBL" id="BLLF01000541">
    <property type="protein sequence ID" value="GFH12800.1"/>
    <property type="molecule type" value="Genomic_DNA"/>
</dbReference>
<feature type="non-terminal residue" evidence="3">
    <location>
        <position position="103"/>
    </location>
</feature>
<feature type="coiled-coil region" evidence="1">
    <location>
        <begin position="50"/>
        <end position="84"/>
    </location>
</feature>
<reference evidence="3 4" key="1">
    <citation type="submission" date="2020-02" db="EMBL/GenBank/DDBJ databases">
        <title>Draft genome sequence of Haematococcus lacustris strain NIES-144.</title>
        <authorList>
            <person name="Morimoto D."/>
            <person name="Nakagawa S."/>
            <person name="Yoshida T."/>
            <person name="Sawayama S."/>
        </authorList>
    </citation>
    <scope>NUCLEOTIDE SEQUENCE [LARGE SCALE GENOMIC DNA]</scope>
    <source>
        <strain evidence="3 4">NIES-144</strain>
    </source>
</reference>
<dbReference type="AlphaFoldDB" id="A0A699YSI9"/>
<evidence type="ECO:0000313" key="4">
    <source>
        <dbReference type="Proteomes" id="UP000485058"/>
    </source>
</evidence>
<name>A0A699YSI9_HAELA</name>
<sequence>MRSLLLHCWMMLLVPRYILKRVGQVAISTFRLRRTGVQEKVYDQAPTGDQQATTTQLQRLQQEVQEQKMEIQELCMQLQASKAQKKATCSKYKLARKLNQELE</sequence>
<evidence type="ECO:0000313" key="3">
    <source>
        <dbReference type="EMBL" id="GFH12800.1"/>
    </source>
</evidence>
<dbReference type="Proteomes" id="UP000485058">
    <property type="component" value="Unassembled WGS sequence"/>
</dbReference>
<gene>
    <name evidence="3" type="ORF">HaLaN_08554</name>
</gene>
<feature type="non-terminal residue" evidence="3">
    <location>
        <position position="1"/>
    </location>
</feature>
<accession>A0A699YSI9</accession>
<evidence type="ECO:0000256" key="2">
    <source>
        <dbReference type="SAM" id="SignalP"/>
    </source>
</evidence>
<evidence type="ECO:0000256" key="1">
    <source>
        <dbReference type="SAM" id="Coils"/>
    </source>
</evidence>
<organism evidence="3 4">
    <name type="scientific">Haematococcus lacustris</name>
    <name type="common">Green alga</name>
    <name type="synonym">Haematococcus pluvialis</name>
    <dbReference type="NCBI Taxonomy" id="44745"/>
    <lineage>
        <taxon>Eukaryota</taxon>
        <taxon>Viridiplantae</taxon>
        <taxon>Chlorophyta</taxon>
        <taxon>core chlorophytes</taxon>
        <taxon>Chlorophyceae</taxon>
        <taxon>CS clade</taxon>
        <taxon>Chlamydomonadales</taxon>
        <taxon>Haematococcaceae</taxon>
        <taxon>Haematococcus</taxon>
    </lineage>
</organism>
<keyword evidence="1" id="KW-0175">Coiled coil</keyword>
<keyword evidence="4" id="KW-1185">Reference proteome</keyword>